<dbReference type="InterPro" id="IPR009282">
    <property type="entry name" value="DUF937"/>
</dbReference>
<evidence type="ECO:0000313" key="2">
    <source>
        <dbReference type="Proteomes" id="UP001170954"/>
    </source>
</evidence>
<sequence length="224" mass="22505">MNITDLISGNIGSQAVESISQKLGVDKDKAQYVVAAAVPLMMSALNYNANKSPEQANGIQNAIDSKHNGSIFDNLGALFNQGPTEDEDKIVNHMFGRNTDNVKETLSAKTGLDIKKIAGILALVAPLVMGYLGKKKQESAGEAASSGGGIGDLIGSVLGGGGSGATAGGLGGILGNILGGGGANASQPNVGGGLGDLVGDFFNQDKDKESKGGILDALTGMFGK</sequence>
<keyword evidence="2" id="KW-1185">Reference proteome</keyword>
<reference evidence="1" key="1">
    <citation type="submission" date="2020-06" db="EMBL/GenBank/DDBJ databases">
        <authorList>
            <person name="Dong N."/>
        </authorList>
    </citation>
    <scope>NUCLEOTIDE SEQUENCE</scope>
    <source>
        <strain evidence="1">R1692</strain>
    </source>
</reference>
<evidence type="ECO:0000313" key="1">
    <source>
        <dbReference type="EMBL" id="MDM1048466.1"/>
    </source>
</evidence>
<gene>
    <name evidence="1" type="ORF">HX018_09475</name>
</gene>
<protein>
    <submittedName>
        <fullName evidence="1">DUF937 domain-containing protein</fullName>
    </submittedName>
</protein>
<accession>A0ABT7NMX9</accession>
<dbReference type="EMBL" id="JACAGK010000023">
    <property type="protein sequence ID" value="MDM1048466.1"/>
    <property type="molecule type" value="Genomic_DNA"/>
</dbReference>
<organism evidence="1 2">
    <name type="scientific">Sphingobacterium hotanense</name>
    <dbReference type="NCBI Taxonomy" id="649196"/>
    <lineage>
        <taxon>Bacteria</taxon>
        <taxon>Pseudomonadati</taxon>
        <taxon>Bacteroidota</taxon>
        <taxon>Sphingobacteriia</taxon>
        <taxon>Sphingobacteriales</taxon>
        <taxon>Sphingobacteriaceae</taxon>
        <taxon>Sphingobacterium</taxon>
    </lineage>
</organism>
<comment type="caution">
    <text evidence="1">The sequence shown here is derived from an EMBL/GenBank/DDBJ whole genome shotgun (WGS) entry which is preliminary data.</text>
</comment>
<name>A0ABT7NMX9_9SPHI</name>
<dbReference type="Pfam" id="PF06078">
    <property type="entry name" value="DUF937"/>
    <property type="match status" value="1"/>
</dbReference>
<dbReference type="Proteomes" id="UP001170954">
    <property type="component" value="Unassembled WGS sequence"/>
</dbReference>
<reference evidence="1" key="2">
    <citation type="journal article" date="2022" name="Sci. Total Environ.">
        <title>Prevalence, transmission, and molecular epidemiology of tet(X)-positive bacteria among humans, animals, and environmental niches in China: An epidemiological, and genomic-based study.</title>
        <authorList>
            <person name="Dong N."/>
            <person name="Zeng Y."/>
            <person name="Cai C."/>
            <person name="Sun C."/>
            <person name="Lu J."/>
            <person name="Liu C."/>
            <person name="Zhou H."/>
            <person name="Sun Q."/>
            <person name="Shu L."/>
            <person name="Wang H."/>
            <person name="Wang Y."/>
            <person name="Wang S."/>
            <person name="Wu C."/>
            <person name="Chan E.W."/>
            <person name="Chen G."/>
            <person name="Shen Z."/>
            <person name="Chen S."/>
            <person name="Zhang R."/>
        </authorList>
    </citation>
    <scope>NUCLEOTIDE SEQUENCE</scope>
    <source>
        <strain evidence="1">R1692</strain>
    </source>
</reference>
<proteinExistence type="predicted"/>
<dbReference type="RefSeq" id="WP_286651261.1">
    <property type="nucleotide sequence ID" value="NZ_JACAGK010000023.1"/>
</dbReference>